<dbReference type="InterPro" id="IPR045509">
    <property type="entry name" value="HD_assoc_2"/>
</dbReference>
<dbReference type="SMART" id="SM00471">
    <property type="entry name" value="HDc"/>
    <property type="match status" value="1"/>
</dbReference>
<evidence type="ECO:0000313" key="2">
    <source>
        <dbReference type="EMBL" id="MCW9707352.1"/>
    </source>
</evidence>
<feature type="domain" description="HD/PDEase" evidence="1">
    <location>
        <begin position="53"/>
        <end position="179"/>
    </location>
</feature>
<evidence type="ECO:0000313" key="3">
    <source>
        <dbReference type="Proteomes" id="UP001207918"/>
    </source>
</evidence>
<sequence length="420" mass="48912">MDKSTQYKIFNDPIHGFITVPKGVILDLIDHPYVQRLRRIKQMGLGYLVFPAAEHSRFSHALGAMELAQRTLNNLREKDTTISPAEYEGTLIAVLLHDIGHGPFSHTLEFSLIEDFHHEMMTLAIMRQLNQKMNGALDTAIKIFTDQYPKKPFLNQLISSQLDIDRLDYLKRDSVFTSVYEGSVGIERILKTMRVYKGNIVIEKKGIYSIENYILARRLMYMQVYLHKTVLSADKLLHKIFHRVRVLIEDGYNLYQASPALQFFMENNPSAKRGVSTEVMQKYLQLDDNDVYQSIKYWQHTDDLILSDLCRRFQSRSLFRTTFLDGQPTKELQEKVSIKTQKVLKERGLPHDETTAQYYYSFDESYSEAYRYENEGIWILEEKDKAVEFSKAADTQNIIALTQPVVKPYVVHLKTIDVKE</sequence>
<dbReference type="SUPFAM" id="SSF109604">
    <property type="entry name" value="HD-domain/PDEase-like"/>
    <property type="match status" value="1"/>
</dbReference>
<proteinExistence type="predicted"/>
<dbReference type="RefSeq" id="WP_265766125.1">
    <property type="nucleotide sequence ID" value="NZ_JAGGJA010000006.1"/>
</dbReference>
<dbReference type="PANTHER" id="PTHR11373:SF4">
    <property type="entry name" value="DEOXYNUCLEOSIDE TRIPHOSPHATE TRIPHOSPHOHYDROLASE SAMHD1"/>
    <property type="match status" value="1"/>
</dbReference>
<accession>A0ABT3PN60</accession>
<dbReference type="Gene3D" id="1.10.3210.10">
    <property type="entry name" value="Hypothetical protein af1432"/>
    <property type="match status" value="1"/>
</dbReference>
<dbReference type="Pfam" id="PF19276">
    <property type="entry name" value="HD_assoc_2"/>
    <property type="match status" value="1"/>
</dbReference>
<dbReference type="InterPro" id="IPR006674">
    <property type="entry name" value="HD_domain"/>
</dbReference>
<dbReference type="CDD" id="cd00077">
    <property type="entry name" value="HDc"/>
    <property type="match status" value="1"/>
</dbReference>
<organism evidence="2 3">
    <name type="scientific">Fodinibius salsisoli</name>
    <dbReference type="NCBI Taxonomy" id="2820877"/>
    <lineage>
        <taxon>Bacteria</taxon>
        <taxon>Pseudomonadati</taxon>
        <taxon>Balneolota</taxon>
        <taxon>Balneolia</taxon>
        <taxon>Balneolales</taxon>
        <taxon>Balneolaceae</taxon>
        <taxon>Fodinibius</taxon>
    </lineage>
</organism>
<dbReference type="Proteomes" id="UP001207918">
    <property type="component" value="Unassembled WGS sequence"/>
</dbReference>
<gene>
    <name evidence="2" type="ORF">J6I44_10820</name>
</gene>
<dbReference type="PANTHER" id="PTHR11373">
    <property type="entry name" value="DEOXYNUCLEOSIDE TRIPHOSPHATE TRIPHOSPHOHYDROLASE"/>
    <property type="match status" value="1"/>
</dbReference>
<name>A0ABT3PN60_9BACT</name>
<keyword evidence="3" id="KW-1185">Reference proteome</keyword>
<protein>
    <submittedName>
        <fullName evidence="2">HD domain-containing protein</fullName>
    </submittedName>
</protein>
<evidence type="ECO:0000259" key="1">
    <source>
        <dbReference type="SMART" id="SM00471"/>
    </source>
</evidence>
<dbReference type="InterPro" id="IPR003607">
    <property type="entry name" value="HD/PDEase_dom"/>
</dbReference>
<dbReference type="EMBL" id="JAGGJA010000006">
    <property type="protein sequence ID" value="MCW9707352.1"/>
    <property type="molecule type" value="Genomic_DNA"/>
</dbReference>
<dbReference type="InterPro" id="IPR050135">
    <property type="entry name" value="dGTPase-like"/>
</dbReference>
<dbReference type="Pfam" id="PF01966">
    <property type="entry name" value="HD"/>
    <property type="match status" value="1"/>
</dbReference>
<comment type="caution">
    <text evidence="2">The sequence shown here is derived from an EMBL/GenBank/DDBJ whole genome shotgun (WGS) entry which is preliminary data.</text>
</comment>
<reference evidence="2 3" key="1">
    <citation type="submission" date="2021-03" db="EMBL/GenBank/DDBJ databases">
        <title>Aliifodinibius sp. nov., a new bacterium isolated from saline soil.</title>
        <authorList>
            <person name="Galisteo C."/>
            <person name="De La Haba R."/>
            <person name="Sanchez-Porro C."/>
            <person name="Ventosa A."/>
        </authorList>
    </citation>
    <scope>NUCLEOTIDE SEQUENCE [LARGE SCALE GENOMIC DNA]</scope>
    <source>
        <strain evidence="2 3">1BSP15-2V2</strain>
    </source>
</reference>